<dbReference type="InterPro" id="IPR012347">
    <property type="entry name" value="Ferritin-like"/>
</dbReference>
<protein>
    <submittedName>
        <fullName evidence="4">Uncharacterized protein (DUF305 family)</fullName>
    </submittedName>
</protein>
<keyword evidence="2" id="KW-0732">Signal</keyword>
<evidence type="ECO:0000256" key="1">
    <source>
        <dbReference type="SAM" id="MobiDB-lite"/>
    </source>
</evidence>
<organism evidence="4 5">
    <name type="scientific">Actinomadura citrea</name>
    <dbReference type="NCBI Taxonomy" id="46158"/>
    <lineage>
        <taxon>Bacteria</taxon>
        <taxon>Bacillati</taxon>
        <taxon>Actinomycetota</taxon>
        <taxon>Actinomycetes</taxon>
        <taxon>Streptosporangiales</taxon>
        <taxon>Thermomonosporaceae</taxon>
        <taxon>Actinomadura</taxon>
    </lineage>
</organism>
<feature type="chain" id="PRO_5031291859" evidence="2">
    <location>
        <begin position="22"/>
        <end position="207"/>
    </location>
</feature>
<comment type="caution">
    <text evidence="4">The sequence shown here is derived from an EMBL/GenBank/DDBJ whole genome shotgun (WGS) entry which is preliminary data.</text>
</comment>
<dbReference type="EMBL" id="JACCBT010000001">
    <property type="protein sequence ID" value="NYE10649.1"/>
    <property type="molecule type" value="Genomic_DNA"/>
</dbReference>
<keyword evidence="5" id="KW-1185">Reference proteome</keyword>
<evidence type="ECO:0000313" key="4">
    <source>
        <dbReference type="EMBL" id="NYE10649.1"/>
    </source>
</evidence>
<feature type="signal peptide" evidence="2">
    <location>
        <begin position="1"/>
        <end position="21"/>
    </location>
</feature>
<gene>
    <name evidence="4" type="ORF">BJ999_000945</name>
</gene>
<dbReference type="Proteomes" id="UP000591272">
    <property type="component" value="Unassembled WGS sequence"/>
</dbReference>
<proteinExistence type="predicted"/>
<dbReference type="AlphaFoldDB" id="A0A7Y9G699"/>
<feature type="region of interest" description="Disordered" evidence="1">
    <location>
        <begin position="26"/>
        <end position="55"/>
    </location>
</feature>
<dbReference type="PROSITE" id="PS51257">
    <property type="entry name" value="PROKAR_LIPOPROTEIN"/>
    <property type="match status" value="1"/>
</dbReference>
<dbReference type="PANTHER" id="PTHR36933">
    <property type="entry name" value="SLL0788 PROTEIN"/>
    <property type="match status" value="1"/>
</dbReference>
<feature type="domain" description="DUF305" evidence="3">
    <location>
        <begin position="57"/>
        <end position="205"/>
    </location>
</feature>
<dbReference type="PANTHER" id="PTHR36933:SF1">
    <property type="entry name" value="SLL0788 PROTEIN"/>
    <property type="match status" value="1"/>
</dbReference>
<dbReference type="RefSeq" id="WP_179832147.1">
    <property type="nucleotide sequence ID" value="NZ_BMRD01000006.1"/>
</dbReference>
<name>A0A7Y9G699_9ACTN</name>
<evidence type="ECO:0000259" key="3">
    <source>
        <dbReference type="Pfam" id="PF03713"/>
    </source>
</evidence>
<evidence type="ECO:0000256" key="2">
    <source>
        <dbReference type="SAM" id="SignalP"/>
    </source>
</evidence>
<dbReference type="Pfam" id="PF03713">
    <property type="entry name" value="DUF305"/>
    <property type="match status" value="1"/>
</dbReference>
<sequence length="207" mass="21432">MKRAFALLTVPALAIALAACGDGDDGGSTGHPMPSHSMPGHSASPGGGQAGPHNGQDVMFAQMMIPHHRQAIEMAGLAATRASSTQVKALAADIKKAQAPEIQQLGAWLKSWDAPVPSPGTTGMGGMHHGGTDGMMSEKDMKELGAAKGEAFDKAFLKMMIEHHEGAVAMAGTERSSGQFPPAQQLAGNIVSSQTAEIAKMRTLLKR</sequence>
<evidence type="ECO:0000313" key="5">
    <source>
        <dbReference type="Proteomes" id="UP000591272"/>
    </source>
</evidence>
<accession>A0A7Y9G699</accession>
<reference evidence="4 5" key="1">
    <citation type="submission" date="2020-07" db="EMBL/GenBank/DDBJ databases">
        <title>Sequencing the genomes of 1000 actinobacteria strains.</title>
        <authorList>
            <person name="Klenk H.-P."/>
        </authorList>
    </citation>
    <scope>NUCLEOTIDE SEQUENCE [LARGE SCALE GENOMIC DNA]</scope>
    <source>
        <strain evidence="4 5">DSM 43461</strain>
    </source>
</reference>
<dbReference type="InterPro" id="IPR005183">
    <property type="entry name" value="DUF305_CopM-like"/>
</dbReference>
<dbReference type="Gene3D" id="1.20.1260.10">
    <property type="match status" value="1"/>
</dbReference>